<keyword evidence="3" id="KW-1185">Reference proteome</keyword>
<dbReference type="InterPro" id="IPR026960">
    <property type="entry name" value="RVT-Znf"/>
</dbReference>
<dbReference type="EMBL" id="OZ034816">
    <property type="protein sequence ID" value="CAL1376337.1"/>
    <property type="molecule type" value="Genomic_DNA"/>
</dbReference>
<protein>
    <recommendedName>
        <fullName evidence="1">Reverse transcriptase zinc-binding domain-containing protein</fullName>
    </recommendedName>
</protein>
<dbReference type="AlphaFoldDB" id="A0AAV2DS18"/>
<dbReference type="Pfam" id="PF13966">
    <property type="entry name" value="zf-RVT"/>
    <property type="match status" value="1"/>
</dbReference>
<evidence type="ECO:0000259" key="1">
    <source>
        <dbReference type="Pfam" id="PF13966"/>
    </source>
</evidence>
<organism evidence="2 3">
    <name type="scientific">Linum trigynum</name>
    <dbReference type="NCBI Taxonomy" id="586398"/>
    <lineage>
        <taxon>Eukaryota</taxon>
        <taxon>Viridiplantae</taxon>
        <taxon>Streptophyta</taxon>
        <taxon>Embryophyta</taxon>
        <taxon>Tracheophyta</taxon>
        <taxon>Spermatophyta</taxon>
        <taxon>Magnoliopsida</taxon>
        <taxon>eudicotyledons</taxon>
        <taxon>Gunneridae</taxon>
        <taxon>Pentapetalae</taxon>
        <taxon>rosids</taxon>
        <taxon>fabids</taxon>
        <taxon>Malpighiales</taxon>
        <taxon>Linaceae</taxon>
        <taxon>Linum</taxon>
    </lineage>
</organism>
<proteinExistence type="predicted"/>
<feature type="domain" description="Reverse transcriptase zinc-binding" evidence="1">
    <location>
        <begin position="1"/>
        <end position="61"/>
    </location>
</feature>
<sequence>MWGKNHVPRFSFIVGLVTRNAITTRDKQLQWGRITQANCPLCDGGLETSDHLFFQCSYSAQIAACGIGLNWFNHCFWDAALTAACSNNSSNTTAGRVRGIVWSLVIAHIWYERCRRCKGEPALTPAAVAQRIYKEISFLVCGKPELEADFGEVKLLRV</sequence>
<evidence type="ECO:0000313" key="3">
    <source>
        <dbReference type="Proteomes" id="UP001497516"/>
    </source>
</evidence>
<reference evidence="2 3" key="1">
    <citation type="submission" date="2024-04" db="EMBL/GenBank/DDBJ databases">
        <authorList>
            <person name="Fracassetti M."/>
        </authorList>
    </citation>
    <scope>NUCLEOTIDE SEQUENCE [LARGE SCALE GENOMIC DNA]</scope>
</reference>
<accession>A0AAV2DS18</accession>
<name>A0AAV2DS18_9ROSI</name>
<dbReference type="Proteomes" id="UP001497516">
    <property type="component" value="Chromosome 3"/>
</dbReference>
<evidence type="ECO:0000313" key="2">
    <source>
        <dbReference type="EMBL" id="CAL1376337.1"/>
    </source>
</evidence>
<gene>
    <name evidence="2" type="ORF">LTRI10_LOCUS18073</name>
</gene>